<gene>
    <name evidence="2" type="ORF">GJ744_006733</name>
</gene>
<feature type="compositionally biased region" description="Acidic residues" evidence="1">
    <location>
        <begin position="971"/>
        <end position="989"/>
    </location>
</feature>
<feature type="compositionally biased region" description="Gly residues" evidence="1">
    <location>
        <begin position="886"/>
        <end position="896"/>
    </location>
</feature>
<reference evidence="2" key="1">
    <citation type="submission" date="2020-02" db="EMBL/GenBank/DDBJ databases">
        <authorList>
            <person name="Palmer J.M."/>
        </authorList>
    </citation>
    <scope>NUCLEOTIDE SEQUENCE</scope>
    <source>
        <strain evidence="2">EPUS1.4</strain>
        <tissue evidence="2">Thallus</tissue>
    </source>
</reference>
<evidence type="ECO:0000313" key="3">
    <source>
        <dbReference type="Proteomes" id="UP000606974"/>
    </source>
</evidence>
<name>A0A8H7AN53_9EURO</name>
<dbReference type="AlphaFoldDB" id="A0A8H7AN53"/>
<organism evidence="2 3">
    <name type="scientific">Endocarpon pusillum</name>
    <dbReference type="NCBI Taxonomy" id="364733"/>
    <lineage>
        <taxon>Eukaryota</taxon>
        <taxon>Fungi</taxon>
        <taxon>Dikarya</taxon>
        <taxon>Ascomycota</taxon>
        <taxon>Pezizomycotina</taxon>
        <taxon>Eurotiomycetes</taxon>
        <taxon>Chaetothyriomycetidae</taxon>
        <taxon>Verrucariales</taxon>
        <taxon>Verrucariaceae</taxon>
        <taxon>Endocarpon</taxon>
    </lineage>
</organism>
<dbReference type="EMBL" id="JAACFV010000030">
    <property type="protein sequence ID" value="KAF7510454.1"/>
    <property type="molecule type" value="Genomic_DNA"/>
</dbReference>
<feature type="compositionally biased region" description="Polar residues" evidence="1">
    <location>
        <begin position="266"/>
        <end position="282"/>
    </location>
</feature>
<dbReference type="OrthoDB" id="5371510at2759"/>
<feature type="compositionally biased region" description="Basic and acidic residues" evidence="1">
    <location>
        <begin position="224"/>
        <end position="238"/>
    </location>
</feature>
<keyword evidence="3" id="KW-1185">Reference proteome</keyword>
<proteinExistence type="predicted"/>
<comment type="caution">
    <text evidence="2">The sequence shown here is derived from an EMBL/GenBank/DDBJ whole genome shotgun (WGS) entry which is preliminary data.</text>
</comment>
<feature type="compositionally biased region" description="Basic and acidic residues" evidence="1">
    <location>
        <begin position="940"/>
        <end position="957"/>
    </location>
</feature>
<sequence>MVHTSEDEDIELRNALYRSALESSKLEPLNHLCINALPPELESVVLYRSIELARLSERDADTLVFIGAPPQQPDQTAEAYARVAAHFVHPHRIHSKNVLNLGSEKLRSLLAPTSQFRTERRLKNQGLLLGGKPSGIKYLLDLRPPVEGDEALVLVTELSCSSGVLSWFKAQQKYGIPRTMVCGQDDITLLPSTRVNCRGQHPEPGKKKLHTIQQPHADPSLAEPRVDDAPSQDQESKRSRIGNWEESDPTANAKTDREPSEPGTDSGINATSEEQAQVQPEYSQLRHWSSIERLLHAIEGNDPMLDSAPKLWSFFSVAKYFGCASNERISGWVTKWLFTAPNHNFIQCNPEICYRIGLDIQSEALLKDAFSILVGEKALSNVHHEHSAVRGLNIQTSVAGRKLELLDDDDVNRIDHAANIFVKRIQSTYEALIGQDMHWLEQSTVFRILANFVAHSNGEKQIAQQLKEQIKTSVRARVLWVLARNYEGDMPEMEQAPESVRPFYPHASAQFSRYIELGEEERVFSRFFWLALREECFEVGDNAVFTCPMIRNGSSLQGVPCPGWSSLARNLQGGSTKHKLIPIERDRLCASAASFMKIINERHSNGRSKQEDHGNFLNKILHPQWKHANSIPTGAHSRTPFCPALPDEEIKFDNCAATSAMQQFMDLHLSSPKRARTTDPMRHPAEEKRARLDVYDMLGRSDQMNKQADLPIRVAVPQGVSNAMPAERPRLMQVAQWQAVENPEAHEPQFAYMETEVSINDSSPASDKETDVWQAPFEEPAQVRRLKEKGPERPSGPDYYNEYSFPMDTLLKEVTRAVRGICDEVLLAPHFFRDNEVPPTDLIDTLMSLNDEEWKYLPLWAGGCDDGSGGVFNDLEPPILEAGGFDGGTRGLGGGRESSATGSSSWSEIISTVGKASKEAVDGTATETATVRSLDDVDMDVRSLDDESSPRELETETMKSMGFSSAHDLDANDNIEDQDSDNDDVDLEEPEWHDCDL</sequence>
<feature type="compositionally biased region" description="Low complexity" evidence="1">
    <location>
        <begin position="897"/>
        <end position="907"/>
    </location>
</feature>
<accession>A0A8H7AN53</accession>
<protein>
    <submittedName>
        <fullName evidence="2">Uncharacterized protein</fullName>
    </submittedName>
</protein>
<feature type="region of interest" description="Disordered" evidence="1">
    <location>
        <begin position="194"/>
        <end position="282"/>
    </location>
</feature>
<dbReference type="Proteomes" id="UP000606974">
    <property type="component" value="Unassembled WGS sequence"/>
</dbReference>
<evidence type="ECO:0000313" key="2">
    <source>
        <dbReference type="EMBL" id="KAF7510454.1"/>
    </source>
</evidence>
<evidence type="ECO:0000256" key="1">
    <source>
        <dbReference type="SAM" id="MobiDB-lite"/>
    </source>
</evidence>
<feature type="region of interest" description="Disordered" evidence="1">
    <location>
        <begin position="940"/>
        <end position="997"/>
    </location>
</feature>
<feature type="region of interest" description="Disordered" evidence="1">
    <location>
        <begin position="886"/>
        <end position="907"/>
    </location>
</feature>